<accession>A0A0X3BPI7</accession>
<dbReference type="Proteomes" id="UP000069850">
    <property type="component" value="Chromosome 1"/>
</dbReference>
<feature type="domain" description="Thiamine pyrophosphate enzyme TPP-binding" evidence="1">
    <location>
        <begin position="7"/>
        <end position="53"/>
    </location>
</feature>
<evidence type="ECO:0000259" key="1">
    <source>
        <dbReference type="Pfam" id="PF02775"/>
    </source>
</evidence>
<reference evidence="2 3" key="1">
    <citation type="submission" date="2016-01" db="EMBL/GenBank/DDBJ databases">
        <authorList>
            <person name="Manzoor S."/>
        </authorList>
    </citation>
    <scope>NUCLEOTIDE SEQUENCE [LARGE SCALE GENOMIC DNA]</scope>
    <source>
        <strain evidence="2">Methanoculleus sp MAB1</strain>
    </source>
</reference>
<proteinExistence type="predicted"/>
<organism evidence="2 3">
    <name type="scientific">Methanoculleus bourgensis</name>
    <dbReference type="NCBI Taxonomy" id="83986"/>
    <lineage>
        <taxon>Archaea</taxon>
        <taxon>Methanobacteriati</taxon>
        <taxon>Methanobacteriota</taxon>
        <taxon>Stenosarchaea group</taxon>
        <taxon>Methanomicrobia</taxon>
        <taxon>Methanomicrobiales</taxon>
        <taxon>Methanomicrobiaceae</taxon>
        <taxon>Methanoculleus</taxon>
    </lineage>
</organism>
<dbReference type="InterPro" id="IPR011766">
    <property type="entry name" value="TPP_enzyme_TPP-bd"/>
</dbReference>
<dbReference type="RefSeq" id="WP_337589745.1">
    <property type="nucleotide sequence ID" value="NZ_LT158599.1"/>
</dbReference>
<dbReference type="GeneID" id="88882430"/>
<keyword evidence="2" id="KW-0560">Oxidoreductase</keyword>
<dbReference type="GO" id="GO:0030976">
    <property type="term" value="F:thiamine pyrophosphate binding"/>
    <property type="evidence" value="ECO:0007669"/>
    <property type="project" value="InterPro"/>
</dbReference>
<dbReference type="EMBL" id="LT158599">
    <property type="protein sequence ID" value="CVK33424.1"/>
    <property type="molecule type" value="Genomic_DNA"/>
</dbReference>
<dbReference type="Gene3D" id="3.40.50.970">
    <property type="match status" value="1"/>
</dbReference>
<keyword evidence="2" id="KW-0670">Pyruvate</keyword>
<dbReference type="GO" id="GO:0043805">
    <property type="term" value="F:indolepyruvate ferredoxin oxidoreductase activity"/>
    <property type="evidence" value="ECO:0007669"/>
    <property type="project" value="UniProtKB-EC"/>
</dbReference>
<dbReference type="InterPro" id="IPR029061">
    <property type="entry name" value="THDP-binding"/>
</dbReference>
<name>A0A0X3BPI7_9EURY</name>
<dbReference type="EC" id="1.2.7.8" evidence="2"/>
<evidence type="ECO:0000313" key="2">
    <source>
        <dbReference type="EMBL" id="CVK33424.1"/>
    </source>
</evidence>
<dbReference type="AlphaFoldDB" id="A0A0X3BPI7"/>
<dbReference type="KEGG" id="mema:MMAB1_2211"/>
<dbReference type="SUPFAM" id="SSF52518">
    <property type="entry name" value="Thiamin diphosphate-binding fold (THDP-binding)"/>
    <property type="match status" value="1"/>
</dbReference>
<dbReference type="GO" id="GO:0044272">
    <property type="term" value="P:sulfur compound biosynthetic process"/>
    <property type="evidence" value="ECO:0007669"/>
    <property type="project" value="UniProtKB-ARBA"/>
</dbReference>
<evidence type="ECO:0000313" key="3">
    <source>
        <dbReference type="Proteomes" id="UP000069850"/>
    </source>
</evidence>
<dbReference type="Pfam" id="PF02775">
    <property type="entry name" value="TPP_enzyme_C"/>
    <property type="match status" value="1"/>
</dbReference>
<protein>
    <submittedName>
        <fullName evidence="2">Indolepyruvate ferredoxin oxidoreductase alpha and beta subunits-like protein</fullName>
        <ecNumber evidence="2">1.2.7.8</ecNumber>
    </submittedName>
</protein>
<gene>
    <name evidence="2" type="ORF">MMAB1_2211</name>
</gene>
<dbReference type="GO" id="GO:0006082">
    <property type="term" value="P:organic acid metabolic process"/>
    <property type="evidence" value="ECO:0007669"/>
    <property type="project" value="UniProtKB-ARBA"/>
</dbReference>
<sequence>MAATGTGVALTGDYALLHSGLNALIDVYERQLPLLCIVLANNRMGMTGGHPVPDILRYIAWADPVVCSADDTAALRRVLVPPPGPRTVVIEGTCPEAGHHETLEY</sequence>